<gene>
    <name evidence="13" type="primary">LOC117234332</name>
</gene>
<comment type="subcellular location">
    <subcellularLocation>
        <location evidence="10">Nucleus</location>
    </subcellularLocation>
</comment>
<dbReference type="GO" id="GO:0044209">
    <property type="term" value="P:AMP salvage"/>
    <property type="evidence" value="ECO:0007669"/>
    <property type="project" value="UniProtKB-UniRule"/>
</dbReference>
<sequence length="371" mass="40715">MVEKVSLRRSIAKLDCPAIIAFGNPLLDVYVTIKNDDLLKKFNLPTDGEIELPVEKMQELLADLPLESRHRFSAGGSAQNSMRVLQWLCDDTHQNQYTIYCGGLGNDSGGKMLEILVRSAGVDVRYAIHPTLPTGHCIALTSESTRCLVANIGAAGVYTLDDLKKTNLSLDTIKIIYIEGFFLTHSFPLVKDLVKQAEERDIIIAFNLNGTYIFNDHHIAICEMVGYANIVFGNAREMEALARSLNVTYEDVTDIPFLLNSLKRITVNVCNTVNEDWLRHGGVFVMTQGGSAPAITVWGRSQSVQVQPIKPKAPVVDTTGAGDALAAGFLAGVLARWKPKYCLEYGCKVASFMVTKLGITLPDNVPPDLLE</sequence>
<dbReference type="KEGG" id="bvk:117234332"/>
<dbReference type="GO" id="GO:0005634">
    <property type="term" value="C:nucleus"/>
    <property type="evidence" value="ECO:0007669"/>
    <property type="project" value="UniProtKB-SubCell"/>
</dbReference>
<keyword evidence="10" id="KW-0539">Nucleus</keyword>
<dbReference type="PANTHER" id="PTHR45769:SF3">
    <property type="entry name" value="ADENOSINE KINASE"/>
    <property type="match status" value="1"/>
</dbReference>
<feature type="domain" description="Carbohydrate kinase PfkB" evidence="11">
    <location>
        <begin position="62"/>
        <end position="361"/>
    </location>
</feature>
<evidence type="ECO:0000256" key="3">
    <source>
        <dbReference type="ARBA" id="ARBA00012119"/>
    </source>
</evidence>
<dbReference type="AlphaFoldDB" id="A0A6J3KG56"/>
<comment type="similarity">
    <text evidence="2 10">Belongs to the carbohydrate kinase PfkB family.</text>
</comment>
<evidence type="ECO:0000256" key="1">
    <source>
        <dbReference type="ARBA" id="ARBA00004801"/>
    </source>
</evidence>
<reference evidence="13" key="1">
    <citation type="submission" date="2025-08" db="UniProtKB">
        <authorList>
            <consortium name="RefSeq"/>
        </authorList>
    </citation>
    <scope>IDENTIFICATION</scope>
    <source>
        <tissue evidence="13">Muscle</tissue>
    </source>
</reference>
<keyword evidence="5 10" id="KW-0660">Purine salvage</keyword>
<evidence type="ECO:0000313" key="12">
    <source>
        <dbReference type="Proteomes" id="UP000504631"/>
    </source>
</evidence>
<dbReference type="InterPro" id="IPR002173">
    <property type="entry name" value="Carboh/pur_kinase_PfkB_CS"/>
</dbReference>
<comment type="function">
    <text evidence="10">ATP dependent phosphorylation of adenosine and other related nucleoside analogs to monophosphate derivatives.</text>
</comment>
<proteinExistence type="inferred from homology"/>
<keyword evidence="12" id="KW-1185">Reference proteome</keyword>
<evidence type="ECO:0000256" key="10">
    <source>
        <dbReference type="RuleBase" id="RU368116"/>
    </source>
</evidence>
<keyword evidence="8 10" id="KW-0067">ATP-binding</keyword>
<evidence type="ECO:0000256" key="4">
    <source>
        <dbReference type="ARBA" id="ARBA00022679"/>
    </source>
</evidence>
<dbReference type="GO" id="GO:0005829">
    <property type="term" value="C:cytosol"/>
    <property type="evidence" value="ECO:0007669"/>
    <property type="project" value="TreeGrafter"/>
</dbReference>
<evidence type="ECO:0000256" key="7">
    <source>
        <dbReference type="ARBA" id="ARBA00022777"/>
    </source>
</evidence>
<dbReference type="InterPro" id="IPR001805">
    <property type="entry name" value="Adenokinase"/>
</dbReference>
<keyword evidence="7 10" id="KW-0418">Kinase</keyword>
<evidence type="ECO:0000256" key="6">
    <source>
        <dbReference type="ARBA" id="ARBA00022741"/>
    </source>
</evidence>
<evidence type="ECO:0000256" key="2">
    <source>
        <dbReference type="ARBA" id="ARBA00010688"/>
    </source>
</evidence>
<dbReference type="Proteomes" id="UP000504631">
    <property type="component" value="Unplaced"/>
</dbReference>
<accession>A0A6J3KG56</accession>
<name>A0A6J3KG56_9HYME</name>
<dbReference type="GO" id="GO:0006166">
    <property type="term" value="P:purine ribonucleoside salvage"/>
    <property type="evidence" value="ECO:0007669"/>
    <property type="project" value="UniProtKB-KW"/>
</dbReference>
<dbReference type="CDD" id="cd01168">
    <property type="entry name" value="adenosine_kinase"/>
    <property type="match status" value="1"/>
</dbReference>
<dbReference type="EC" id="2.7.1.20" evidence="3 10"/>
<evidence type="ECO:0000259" key="11">
    <source>
        <dbReference type="Pfam" id="PF00294"/>
    </source>
</evidence>
<feature type="active site" description="Proton acceptor" evidence="9">
    <location>
        <position position="323"/>
    </location>
</feature>
<dbReference type="PANTHER" id="PTHR45769">
    <property type="entry name" value="ADENOSINE KINASE"/>
    <property type="match status" value="1"/>
</dbReference>
<dbReference type="InterPro" id="IPR029056">
    <property type="entry name" value="Ribokinase-like"/>
</dbReference>
<dbReference type="Pfam" id="PF00294">
    <property type="entry name" value="PfkB"/>
    <property type="match status" value="1"/>
</dbReference>
<evidence type="ECO:0000256" key="8">
    <source>
        <dbReference type="ARBA" id="ARBA00022840"/>
    </source>
</evidence>
<comment type="catalytic activity">
    <reaction evidence="10">
        <text>adenosine + ATP = AMP + ADP + H(+)</text>
        <dbReference type="Rhea" id="RHEA:20824"/>
        <dbReference type="ChEBI" id="CHEBI:15378"/>
        <dbReference type="ChEBI" id="CHEBI:16335"/>
        <dbReference type="ChEBI" id="CHEBI:30616"/>
        <dbReference type="ChEBI" id="CHEBI:456215"/>
        <dbReference type="ChEBI" id="CHEBI:456216"/>
        <dbReference type="EC" id="2.7.1.20"/>
    </reaction>
</comment>
<dbReference type="Gene3D" id="3.30.1110.10">
    <property type="match status" value="1"/>
</dbReference>
<dbReference type="RefSeq" id="XP_033351321.1">
    <property type="nucleotide sequence ID" value="XM_033495430.1"/>
</dbReference>
<dbReference type="UniPathway" id="UPA00588">
    <property type="reaction ID" value="UER00659"/>
</dbReference>
<keyword evidence="6 10" id="KW-0547">Nucleotide-binding</keyword>
<dbReference type="SUPFAM" id="SSF53613">
    <property type="entry name" value="Ribokinase-like"/>
    <property type="match status" value="1"/>
</dbReference>
<comment type="pathway">
    <text evidence="1 10">Purine metabolism; AMP biosynthesis via salvage pathway; AMP from adenosine: step 1/1.</text>
</comment>
<keyword evidence="10" id="KW-0460">Magnesium</keyword>
<comment type="cofactor">
    <cofactor evidence="10">
        <name>Mg(2+)</name>
        <dbReference type="ChEBI" id="CHEBI:18420"/>
    </cofactor>
    <text evidence="10">Binds 3 Mg(2+) ions per subunit.</text>
</comment>
<evidence type="ECO:0000313" key="13">
    <source>
        <dbReference type="RefSeq" id="XP_033351321.1"/>
    </source>
</evidence>
<evidence type="ECO:0000256" key="5">
    <source>
        <dbReference type="ARBA" id="ARBA00022726"/>
    </source>
</evidence>
<dbReference type="GO" id="GO:0006144">
    <property type="term" value="P:purine nucleobase metabolic process"/>
    <property type="evidence" value="ECO:0007669"/>
    <property type="project" value="TreeGrafter"/>
</dbReference>
<dbReference type="PROSITE" id="PS00584">
    <property type="entry name" value="PFKB_KINASES_2"/>
    <property type="match status" value="1"/>
</dbReference>
<keyword evidence="4 10" id="KW-0808">Transferase</keyword>
<organism evidence="12 13">
    <name type="scientific">Bombus vosnesenskii</name>
    <dbReference type="NCBI Taxonomy" id="207650"/>
    <lineage>
        <taxon>Eukaryota</taxon>
        <taxon>Metazoa</taxon>
        <taxon>Ecdysozoa</taxon>
        <taxon>Arthropoda</taxon>
        <taxon>Hexapoda</taxon>
        <taxon>Insecta</taxon>
        <taxon>Pterygota</taxon>
        <taxon>Neoptera</taxon>
        <taxon>Endopterygota</taxon>
        <taxon>Hymenoptera</taxon>
        <taxon>Apocrita</taxon>
        <taxon>Aculeata</taxon>
        <taxon>Apoidea</taxon>
        <taxon>Anthophila</taxon>
        <taxon>Apidae</taxon>
        <taxon>Bombus</taxon>
        <taxon>Pyrobombus</taxon>
    </lineage>
</organism>
<protein>
    <recommendedName>
        <fullName evidence="3 10">Adenosine kinase</fullName>
        <shortName evidence="10">AK</shortName>
        <ecNumber evidence="3 10">2.7.1.20</ecNumber>
    </recommendedName>
    <alternativeName>
        <fullName evidence="10">Adenosine 5'-phosphotransferase</fullName>
    </alternativeName>
</protein>
<dbReference type="GO" id="GO:0004001">
    <property type="term" value="F:adenosine kinase activity"/>
    <property type="evidence" value="ECO:0007669"/>
    <property type="project" value="UniProtKB-UniRule"/>
</dbReference>
<dbReference type="GO" id="GO:0005524">
    <property type="term" value="F:ATP binding"/>
    <property type="evidence" value="ECO:0007669"/>
    <property type="project" value="UniProtKB-UniRule"/>
</dbReference>
<comment type="subunit">
    <text evidence="10">Monomer.</text>
</comment>
<evidence type="ECO:0000256" key="9">
    <source>
        <dbReference type="PIRSR" id="PIRSR601805-1"/>
    </source>
</evidence>
<dbReference type="GeneID" id="117234332"/>
<dbReference type="Gene3D" id="3.40.1190.20">
    <property type="match status" value="1"/>
</dbReference>
<dbReference type="InterPro" id="IPR011611">
    <property type="entry name" value="PfkB_dom"/>
</dbReference>